<sequence length="230" mass="26785">MTDSLKNRRNILHYFEERDDSTFKYKLCLDDKPFILKSKEKLRNAKTHFFKRHSEIWNTIKQQPEERILNIRKFKRVQKKAITKNINQKWRAQNFSKIGTNDRGIAETTSNISIDSTNEFVSNQETIGIEILSNESEISNNVSGLIESDQETSTETLCNENDDNIEVHECDQEIQNNREAIVIEALSNQNKISNNKQAIIDNIKEIEATEDVYITNDQIIIKGKCKISFK</sequence>
<dbReference type="OrthoDB" id="10388654at2759"/>
<evidence type="ECO:0000313" key="2">
    <source>
        <dbReference type="Proteomes" id="UP000789396"/>
    </source>
</evidence>
<dbReference type="Proteomes" id="UP000789396">
    <property type="component" value="Unassembled WGS sequence"/>
</dbReference>
<gene>
    <name evidence="1" type="ORF">RFULGI_LOCUS2776</name>
</gene>
<dbReference type="EMBL" id="CAJVPZ010002213">
    <property type="protein sequence ID" value="CAG8508384.1"/>
    <property type="molecule type" value="Genomic_DNA"/>
</dbReference>
<evidence type="ECO:0000313" key="1">
    <source>
        <dbReference type="EMBL" id="CAG8508384.1"/>
    </source>
</evidence>
<accession>A0A9N8ZV78</accession>
<reference evidence="1" key="1">
    <citation type="submission" date="2021-06" db="EMBL/GenBank/DDBJ databases">
        <authorList>
            <person name="Kallberg Y."/>
            <person name="Tangrot J."/>
            <person name="Rosling A."/>
        </authorList>
    </citation>
    <scope>NUCLEOTIDE SEQUENCE</scope>
    <source>
        <strain evidence="1">IN212</strain>
    </source>
</reference>
<protein>
    <submittedName>
        <fullName evidence="1">7734_t:CDS:1</fullName>
    </submittedName>
</protein>
<keyword evidence="2" id="KW-1185">Reference proteome</keyword>
<organism evidence="1 2">
    <name type="scientific">Racocetra fulgida</name>
    <dbReference type="NCBI Taxonomy" id="60492"/>
    <lineage>
        <taxon>Eukaryota</taxon>
        <taxon>Fungi</taxon>
        <taxon>Fungi incertae sedis</taxon>
        <taxon>Mucoromycota</taxon>
        <taxon>Glomeromycotina</taxon>
        <taxon>Glomeromycetes</taxon>
        <taxon>Diversisporales</taxon>
        <taxon>Gigasporaceae</taxon>
        <taxon>Racocetra</taxon>
    </lineage>
</organism>
<name>A0A9N8ZV78_9GLOM</name>
<proteinExistence type="predicted"/>
<comment type="caution">
    <text evidence="1">The sequence shown here is derived from an EMBL/GenBank/DDBJ whole genome shotgun (WGS) entry which is preliminary data.</text>
</comment>
<dbReference type="AlphaFoldDB" id="A0A9N8ZV78"/>